<dbReference type="AlphaFoldDB" id="A0A7R8WQ75"/>
<keyword evidence="6" id="KW-0057">Aromatic amino acid biosynthesis</keyword>
<dbReference type="EC" id="4.2.1.20" evidence="3"/>
<evidence type="ECO:0000256" key="7">
    <source>
        <dbReference type="ARBA" id="ARBA00023239"/>
    </source>
</evidence>
<dbReference type="PROSITE" id="PS00167">
    <property type="entry name" value="TRP_SYNTHASE_ALPHA"/>
    <property type="match status" value="2"/>
</dbReference>
<dbReference type="InterPro" id="IPR018204">
    <property type="entry name" value="Trp_synthase_alpha_AS"/>
</dbReference>
<dbReference type="GO" id="GO:0005829">
    <property type="term" value="C:cytosol"/>
    <property type="evidence" value="ECO:0007669"/>
    <property type="project" value="TreeGrafter"/>
</dbReference>
<dbReference type="NCBIfam" id="TIGR00262">
    <property type="entry name" value="trpA"/>
    <property type="match status" value="1"/>
</dbReference>
<keyword evidence="5" id="KW-0822">Tryptophan biosynthesis</keyword>
<dbReference type="HAMAP" id="MF_00131">
    <property type="entry name" value="Trp_synth_alpha"/>
    <property type="match status" value="1"/>
</dbReference>
<comment type="pathway">
    <text evidence="1">Amino-acid biosynthesis; L-tryptophan biosynthesis; L-tryptophan from chorismate: step 5/5.</text>
</comment>
<keyword evidence="7" id="KW-0456">Lyase</keyword>
<dbReference type="InterPro" id="IPR011060">
    <property type="entry name" value="RibuloseP-bd_barrel"/>
</dbReference>
<dbReference type="PANTHER" id="PTHR43406">
    <property type="entry name" value="TRYPTOPHAN SYNTHASE, ALPHA CHAIN"/>
    <property type="match status" value="1"/>
</dbReference>
<dbReference type="GO" id="GO:0004834">
    <property type="term" value="F:tryptophan synthase activity"/>
    <property type="evidence" value="ECO:0007669"/>
    <property type="project" value="UniProtKB-EC"/>
</dbReference>
<comment type="subunit">
    <text evidence="2">Tetramer of two alpha and two beta chains.</text>
</comment>
<evidence type="ECO:0000256" key="6">
    <source>
        <dbReference type="ARBA" id="ARBA00023141"/>
    </source>
</evidence>
<sequence length="341" mass="37749">MLEQNIRQRLAEKDLLLMTHIVLGYPSYDDSMRVVESMVEAGVDLMELQIPFSEPMADGPVILHANSEAIRAGATMSTKRLCREGTNMLEQTIKQRLAEKDLLLMTHIVLGYPSYDDSMRVVESMVEAGVDLMELQIPFSEPMADGPVILHANSEAIRAGATVEKSLELAEKITANFDIPFLFMTYYNILVAYGIEEFVTNMKRIGIQGAIIPDLPPEEGGDYITAMRANQLAPVHIFTPNSSEERMRMLSECSDGFMYTVARKGVTGKDTNFSDDLNDYLAQCRAATSLPLALGFGVKSKQDFEFIRGKADIAVIGSETIRVMEEDGVTAVKPFIEGILS</sequence>
<comment type="catalytic activity">
    <reaction evidence="8">
        <text>(1S,2R)-1-C-(indol-3-yl)glycerol 3-phosphate + L-serine = D-glyceraldehyde 3-phosphate + L-tryptophan + H2O</text>
        <dbReference type="Rhea" id="RHEA:10532"/>
        <dbReference type="ChEBI" id="CHEBI:15377"/>
        <dbReference type="ChEBI" id="CHEBI:33384"/>
        <dbReference type="ChEBI" id="CHEBI:57912"/>
        <dbReference type="ChEBI" id="CHEBI:58866"/>
        <dbReference type="ChEBI" id="CHEBI:59776"/>
        <dbReference type="EC" id="4.2.1.20"/>
    </reaction>
</comment>
<evidence type="ECO:0000256" key="8">
    <source>
        <dbReference type="ARBA" id="ARBA00049047"/>
    </source>
</evidence>
<evidence type="ECO:0000256" key="4">
    <source>
        <dbReference type="ARBA" id="ARBA00022605"/>
    </source>
</evidence>
<gene>
    <name evidence="10" type="ORF">CTOB1V02_LOCUS12591</name>
</gene>
<dbReference type="UniPathway" id="UPA00035">
    <property type="reaction ID" value="UER00044"/>
</dbReference>
<dbReference type="InterPro" id="IPR013785">
    <property type="entry name" value="Aldolase_TIM"/>
</dbReference>
<evidence type="ECO:0000256" key="1">
    <source>
        <dbReference type="ARBA" id="ARBA00004733"/>
    </source>
</evidence>
<reference evidence="10" key="1">
    <citation type="submission" date="2020-11" db="EMBL/GenBank/DDBJ databases">
        <authorList>
            <person name="Tran Van P."/>
        </authorList>
    </citation>
    <scope>NUCLEOTIDE SEQUENCE</scope>
</reference>
<accession>A0A7R8WQ75</accession>
<proteinExistence type="inferred from homology"/>
<evidence type="ECO:0000256" key="2">
    <source>
        <dbReference type="ARBA" id="ARBA00011270"/>
    </source>
</evidence>
<dbReference type="PANTHER" id="PTHR43406:SF1">
    <property type="entry name" value="TRYPTOPHAN SYNTHASE ALPHA CHAIN, CHLOROPLASTIC"/>
    <property type="match status" value="1"/>
</dbReference>
<evidence type="ECO:0000256" key="9">
    <source>
        <dbReference type="RuleBase" id="RU003662"/>
    </source>
</evidence>
<protein>
    <recommendedName>
        <fullName evidence="3">tryptophan synthase</fullName>
        <ecNumber evidence="3">4.2.1.20</ecNumber>
    </recommendedName>
</protein>
<dbReference type="Gene3D" id="3.20.20.70">
    <property type="entry name" value="Aldolase class I"/>
    <property type="match status" value="2"/>
</dbReference>
<dbReference type="CDD" id="cd04724">
    <property type="entry name" value="Tryptophan_synthase_alpha"/>
    <property type="match status" value="1"/>
</dbReference>
<dbReference type="Pfam" id="PF00290">
    <property type="entry name" value="Trp_syntA"/>
    <property type="match status" value="2"/>
</dbReference>
<dbReference type="InterPro" id="IPR002028">
    <property type="entry name" value="Trp_synthase_suA"/>
</dbReference>
<dbReference type="SUPFAM" id="SSF51366">
    <property type="entry name" value="Ribulose-phoshate binding barrel"/>
    <property type="match status" value="2"/>
</dbReference>
<organism evidence="10">
    <name type="scientific">Cyprideis torosa</name>
    <dbReference type="NCBI Taxonomy" id="163714"/>
    <lineage>
        <taxon>Eukaryota</taxon>
        <taxon>Metazoa</taxon>
        <taxon>Ecdysozoa</taxon>
        <taxon>Arthropoda</taxon>
        <taxon>Crustacea</taxon>
        <taxon>Oligostraca</taxon>
        <taxon>Ostracoda</taxon>
        <taxon>Podocopa</taxon>
        <taxon>Podocopida</taxon>
        <taxon>Cytherocopina</taxon>
        <taxon>Cytheroidea</taxon>
        <taxon>Cytherideidae</taxon>
        <taxon>Cyprideis</taxon>
    </lineage>
</organism>
<evidence type="ECO:0000256" key="3">
    <source>
        <dbReference type="ARBA" id="ARBA00012043"/>
    </source>
</evidence>
<comment type="similarity">
    <text evidence="9">Belongs to the TrpA family.</text>
</comment>
<evidence type="ECO:0000313" key="10">
    <source>
        <dbReference type="EMBL" id="CAD7234775.1"/>
    </source>
</evidence>
<dbReference type="OrthoDB" id="10050244at2759"/>
<name>A0A7R8WQ75_9CRUS</name>
<evidence type="ECO:0000256" key="5">
    <source>
        <dbReference type="ARBA" id="ARBA00022822"/>
    </source>
</evidence>
<keyword evidence="4" id="KW-0028">Amino-acid biosynthesis</keyword>
<dbReference type="EMBL" id="OB669791">
    <property type="protein sequence ID" value="CAD7234775.1"/>
    <property type="molecule type" value="Genomic_DNA"/>
</dbReference>